<comment type="catalytic activity">
    <reaction evidence="4">
        <text>a (3S)-3-hydroxyacyl-CoA = a (2E)-enoyl-CoA + H2O</text>
        <dbReference type="Rhea" id="RHEA:16105"/>
        <dbReference type="ChEBI" id="CHEBI:15377"/>
        <dbReference type="ChEBI" id="CHEBI:57318"/>
        <dbReference type="ChEBI" id="CHEBI:58856"/>
        <dbReference type="EC" id="4.2.1.17"/>
    </reaction>
</comment>
<dbReference type="AlphaFoldDB" id="A0A2S2C4M0"/>
<dbReference type="Pfam" id="PF00378">
    <property type="entry name" value="ECH_1"/>
    <property type="match status" value="1"/>
</dbReference>
<evidence type="ECO:0000313" key="8">
    <source>
        <dbReference type="Proteomes" id="UP000245711"/>
    </source>
</evidence>
<dbReference type="InterPro" id="IPR001753">
    <property type="entry name" value="Enoyl-CoA_hydra/iso"/>
</dbReference>
<evidence type="ECO:0000256" key="4">
    <source>
        <dbReference type="ARBA" id="ARBA00023709"/>
    </source>
</evidence>
<dbReference type="KEGG" id="roz:CBI38_26640"/>
<evidence type="ECO:0000256" key="1">
    <source>
        <dbReference type="ARBA" id="ARBA00002994"/>
    </source>
</evidence>
<comment type="catalytic activity">
    <reaction evidence="5">
        <text>a 4-saturated-(3S)-3-hydroxyacyl-CoA = a (3E)-enoyl-CoA + H2O</text>
        <dbReference type="Rhea" id="RHEA:20724"/>
        <dbReference type="ChEBI" id="CHEBI:15377"/>
        <dbReference type="ChEBI" id="CHEBI:58521"/>
        <dbReference type="ChEBI" id="CHEBI:137480"/>
        <dbReference type="EC" id="4.2.1.17"/>
    </reaction>
</comment>
<dbReference type="PANTHER" id="PTHR43802:SF1">
    <property type="entry name" value="IP11341P-RELATED"/>
    <property type="match status" value="1"/>
</dbReference>
<comment type="similarity">
    <text evidence="2 6">Belongs to the enoyl-CoA hydratase/isomerase family.</text>
</comment>
<dbReference type="CDD" id="cd06558">
    <property type="entry name" value="crotonase-like"/>
    <property type="match status" value="1"/>
</dbReference>
<keyword evidence="3" id="KW-0443">Lipid metabolism</keyword>
<dbReference type="RefSeq" id="WP_109335388.1">
    <property type="nucleotide sequence ID" value="NZ_CP021354.1"/>
</dbReference>
<evidence type="ECO:0000256" key="6">
    <source>
        <dbReference type="RuleBase" id="RU003707"/>
    </source>
</evidence>
<dbReference type="InterPro" id="IPR018376">
    <property type="entry name" value="Enoyl-CoA_hyd/isom_CS"/>
</dbReference>
<reference evidence="7 8" key="1">
    <citation type="submission" date="2017-05" db="EMBL/GenBank/DDBJ databases">
        <title>Isolation of Rhodococcus sp. S2-17 biodegrading of BP-3.</title>
        <authorList>
            <person name="Lee Y."/>
            <person name="Kim K.H."/>
            <person name="Chun B.H."/>
            <person name="Jung H.S."/>
            <person name="Jeon C.O."/>
        </authorList>
    </citation>
    <scope>NUCLEOTIDE SEQUENCE [LARGE SCALE GENOMIC DNA]</scope>
    <source>
        <strain evidence="7 8">S2-17</strain>
    </source>
</reference>
<dbReference type="GO" id="GO:0006631">
    <property type="term" value="P:fatty acid metabolic process"/>
    <property type="evidence" value="ECO:0007669"/>
    <property type="project" value="UniProtKB-KW"/>
</dbReference>
<dbReference type="PANTHER" id="PTHR43802">
    <property type="entry name" value="ENOYL-COA HYDRATASE"/>
    <property type="match status" value="1"/>
</dbReference>
<accession>A0A2S2C4M0</accession>
<dbReference type="PROSITE" id="PS00166">
    <property type="entry name" value="ENOYL_COA_HYDRATASE"/>
    <property type="match status" value="1"/>
</dbReference>
<evidence type="ECO:0000256" key="3">
    <source>
        <dbReference type="ARBA" id="ARBA00022832"/>
    </source>
</evidence>
<evidence type="ECO:0000256" key="2">
    <source>
        <dbReference type="ARBA" id="ARBA00005254"/>
    </source>
</evidence>
<sequence>MSGDTVSVTRDGAVATVTLNRPARMNALTLDAFVEFEDALRVLEAERDIRAVIVTGAGGNFCTGADVERRTGQHPLDRMRTINSVAATLAEFPKPVIAQVEGYAVGAGWNLALLCDLVVASTTAKFSQIFAKRGLSVDFGGSWVLPRLVGLHQAKRLVMLADMVDAAEAHALGLVSVLAEPSELRTVTQDLARRLAAGPPVAVTQSARLLEQGSSSSLREALDNEARAQAVNFATDAPDAFRAFALKRPPAFTGEWVVPGATTASVR</sequence>
<evidence type="ECO:0000313" key="7">
    <source>
        <dbReference type="EMBL" id="AWK75857.1"/>
    </source>
</evidence>
<keyword evidence="3" id="KW-0276">Fatty acid metabolism</keyword>
<dbReference type="EMBL" id="CP021354">
    <property type="protein sequence ID" value="AWK75857.1"/>
    <property type="molecule type" value="Genomic_DNA"/>
</dbReference>
<dbReference type="InterPro" id="IPR029045">
    <property type="entry name" value="ClpP/crotonase-like_dom_sf"/>
</dbReference>
<protein>
    <submittedName>
        <fullName evidence="7">Enoyl-CoA hydratase</fullName>
    </submittedName>
</protein>
<organism evidence="7 8">
    <name type="scientific">Rhodococcus oxybenzonivorans</name>
    <dbReference type="NCBI Taxonomy" id="1990687"/>
    <lineage>
        <taxon>Bacteria</taxon>
        <taxon>Bacillati</taxon>
        <taxon>Actinomycetota</taxon>
        <taxon>Actinomycetes</taxon>
        <taxon>Mycobacteriales</taxon>
        <taxon>Nocardiaceae</taxon>
        <taxon>Rhodococcus</taxon>
    </lineage>
</organism>
<dbReference type="Gene3D" id="3.90.226.10">
    <property type="entry name" value="2-enoyl-CoA Hydratase, Chain A, domain 1"/>
    <property type="match status" value="1"/>
</dbReference>
<comment type="function">
    <text evidence="1">Could possibly oxidize fatty acids using specific components.</text>
</comment>
<keyword evidence="8" id="KW-1185">Reference proteome</keyword>
<dbReference type="SUPFAM" id="SSF52096">
    <property type="entry name" value="ClpP/crotonase"/>
    <property type="match status" value="1"/>
</dbReference>
<dbReference type="Proteomes" id="UP000245711">
    <property type="component" value="Chromosome"/>
</dbReference>
<gene>
    <name evidence="7" type="ORF">CBI38_26640</name>
</gene>
<dbReference type="GO" id="GO:0004300">
    <property type="term" value="F:enoyl-CoA hydratase activity"/>
    <property type="evidence" value="ECO:0007669"/>
    <property type="project" value="UniProtKB-EC"/>
</dbReference>
<proteinExistence type="inferred from homology"/>
<dbReference type="OrthoDB" id="9777711at2"/>
<name>A0A2S2C4M0_9NOCA</name>
<evidence type="ECO:0000256" key="5">
    <source>
        <dbReference type="ARBA" id="ARBA00023717"/>
    </source>
</evidence>